<dbReference type="AlphaFoldDB" id="B4F346"/>
<sequence length="97" mass="10346">MDTDLIEQTVIVTATIAQEADGHTNTVDLEAHLDGAGCVLPPVWAQSLVAAQADPGEWSTDIADRVLAGHGYRRTDEWLDDDSGCWTATVEHIASAS</sequence>
<proteinExistence type="predicted"/>
<protein>
    <submittedName>
        <fullName evidence="1">Uncharacterized protein</fullName>
    </submittedName>
</protein>
<keyword evidence="1" id="KW-0614">Plasmid</keyword>
<geneLocation type="plasmid" evidence="1">
    <name>pVAPB1593</name>
</geneLocation>
<accession>B4F346</accession>
<dbReference type="RefSeq" id="WP_012532597.1">
    <property type="nucleotide sequence ID" value="NC_011150.1"/>
</dbReference>
<reference evidence="1" key="1">
    <citation type="journal article" date="2008" name="J. Bacteriol.">
        <title>Evolution of the Rhodococcus equi vap pathogenicity island seen through comparison of host-associated vapA and vapB virulence plasmids.</title>
        <authorList>
            <person name="Letek M."/>
            <person name="Ocampo-Sosa A.A."/>
            <person name="Sanders M."/>
            <person name="Fogarty U."/>
            <person name="Buckley T."/>
            <person name="Leadon D.P."/>
            <person name="Gonzalez P."/>
            <person name="Scortti M."/>
            <person name="Meijer W.G."/>
            <person name="Parkhill J."/>
            <person name="Bentley S."/>
            <person name="Vazquez-Boland J.A."/>
        </authorList>
    </citation>
    <scope>NUCLEOTIDE SEQUENCE [LARGE SCALE GENOMIC DNA]</scope>
    <source>
        <strain evidence="1">PAM1593</strain>
        <plasmid evidence="1">pVAPB1593</plasmid>
    </source>
</reference>
<name>B4F346_RHOHA</name>
<dbReference type="EMBL" id="AM947676">
    <property type="protein sequence ID" value="CAQ30318.1"/>
    <property type="molecule type" value="Genomic_DNA"/>
</dbReference>
<gene>
    <name evidence="1" type="ORF">pVAPB_0380</name>
</gene>
<organism evidence="1">
    <name type="scientific">Rhodococcus hoagii</name>
    <name type="common">Corynebacterium equii</name>
    <dbReference type="NCBI Taxonomy" id="43767"/>
    <lineage>
        <taxon>Bacteria</taxon>
        <taxon>Bacillati</taxon>
        <taxon>Actinomycetota</taxon>
        <taxon>Actinomycetes</taxon>
        <taxon>Mycobacteriales</taxon>
        <taxon>Nocardiaceae</taxon>
        <taxon>Prescottella</taxon>
    </lineage>
</organism>
<evidence type="ECO:0000313" key="1">
    <source>
        <dbReference type="EMBL" id="CAQ30318.1"/>
    </source>
</evidence>